<dbReference type="AlphaFoldDB" id="A0A6J7HWT3"/>
<organism evidence="1">
    <name type="scientific">freshwater metagenome</name>
    <dbReference type="NCBI Taxonomy" id="449393"/>
    <lineage>
        <taxon>unclassified sequences</taxon>
        <taxon>metagenomes</taxon>
        <taxon>ecological metagenomes</taxon>
    </lineage>
</organism>
<gene>
    <name evidence="1" type="ORF">UFOPK3610_01419</name>
</gene>
<sequence length="243" mass="26535">MVKYECNHRGYEECVARLGAFHLRKPQTCVKLGENDLLGTTRKGRQEVRTASVNDGCCVQHDVTRTNVRHEVDEEVRDLRVFTTHGETDALRQASCAACVSKSVGRLWIARYVARRMRPAPRDRLNPVVSLDDLYGLAISGRLAVVNDGATLRVVDLVDVLLPGVLFVKGHPHETSLSKCVVDDNAFDAVGQHDPHSIAGVDPPLEERVTDAIGCLIEFAERNEPAIAFEGGCVAKALGGIAD</sequence>
<accession>A0A6J7HWT3</accession>
<dbReference type="EMBL" id="CAFBMR010000066">
    <property type="protein sequence ID" value="CAB4921149.1"/>
    <property type="molecule type" value="Genomic_DNA"/>
</dbReference>
<proteinExistence type="predicted"/>
<reference evidence="1" key="1">
    <citation type="submission" date="2020-05" db="EMBL/GenBank/DDBJ databases">
        <authorList>
            <person name="Chiriac C."/>
            <person name="Salcher M."/>
            <person name="Ghai R."/>
            <person name="Kavagutti S V."/>
        </authorList>
    </citation>
    <scope>NUCLEOTIDE SEQUENCE</scope>
</reference>
<protein>
    <submittedName>
        <fullName evidence="1">Unannotated protein</fullName>
    </submittedName>
</protein>
<name>A0A6J7HWT3_9ZZZZ</name>
<evidence type="ECO:0000313" key="1">
    <source>
        <dbReference type="EMBL" id="CAB4921149.1"/>
    </source>
</evidence>